<sequence length="323" mass="34929">MTLFKRVFNTPPKSEPIAPVDMGEPELDQVLDTRALSEVVARVEEGAQLSDPPSPHPVACTTLTETSPREIDPIPRDEDYTLARADDLVAPARAPAAPDPSDAFAEQEALAAQEIAAFQARIAEKQKAIEEARQSQALHRTPVSEVQFTTPPQGPTLVPEVDPPQRNDRSARRVRTRMLGFDQEAAIIDPIDKAAAQASPKGARFPVAWIVVADGPGRGHSFTLHSGVSTIGRGDDQTVVLDLGDTSISREKHAAIAYDEEANGFFLGHGGKSNIVRLNGRPVLSTEDLRHGDMIRIGETTLRFVALCGDEFVWEGAGHAQTM</sequence>
<feature type="domain" description="FHA" evidence="2">
    <location>
        <begin position="229"/>
        <end position="283"/>
    </location>
</feature>
<evidence type="ECO:0000313" key="4">
    <source>
        <dbReference type="Proteomes" id="UP000051298"/>
    </source>
</evidence>
<dbReference type="PROSITE" id="PS50006">
    <property type="entry name" value="FHA_DOMAIN"/>
    <property type="match status" value="1"/>
</dbReference>
<dbReference type="AlphaFoldDB" id="A0A0N7LTA2"/>
<evidence type="ECO:0000259" key="2">
    <source>
        <dbReference type="PROSITE" id="PS50006"/>
    </source>
</evidence>
<dbReference type="SUPFAM" id="SSF49879">
    <property type="entry name" value="SMAD/FHA domain"/>
    <property type="match status" value="1"/>
</dbReference>
<evidence type="ECO:0000256" key="1">
    <source>
        <dbReference type="SAM" id="MobiDB-lite"/>
    </source>
</evidence>
<dbReference type="InterPro" id="IPR000253">
    <property type="entry name" value="FHA_dom"/>
</dbReference>
<protein>
    <recommendedName>
        <fullName evidence="2">FHA domain-containing protein</fullName>
    </recommendedName>
</protein>
<evidence type="ECO:0000313" key="3">
    <source>
        <dbReference type="EMBL" id="CUH60130.1"/>
    </source>
</evidence>
<dbReference type="InterPro" id="IPR008984">
    <property type="entry name" value="SMAD_FHA_dom_sf"/>
</dbReference>
<feature type="region of interest" description="Disordered" evidence="1">
    <location>
        <begin position="134"/>
        <end position="171"/>
    </location>
</feature>
<dbReference type="Proteomes" id="UP000051298">
    <property type="component" value="Unassembled WGS sequence"/>
</dbReference>
<organism evidence="3 4">
    <name type="scientific">Thalassobacter stenotrophicus</name>
    <dbReference type="NCBI Taxonomy" id="266809"/>
    <lineage>
        <taxon>Bacteria</taxon>
        <taxon>Pseudomonadati</taxon>
        <taxon>Pseudomonadota</taxon>
        <taxon>Alphaproteobacteria</taxon>
        <taxon>Rhodobacterales</taxon>
        <taxon>Roseobacteraceae</taxon>
        <taxon>Thalassobacter</taxon>
    </lineage>
</organism>
<dbReference type="Gene3D" id="2.60.200.20">
    <property type="match status" value="1"/>
</dbReference>
<feature type="compositionally biased region" description="Polar residues" evidence="1">
    <location>
        <begin position="134"/>
        <end position="151"/>
    </location>
</feature>
<dbReference type="RefSeq" id="WP_058123172.1">
    <property type="nucleotide sequence ID" value="NZ_CYRX01000024.1"/>
</dbReference>
<proteinExistence type="predicted"/>
<dbReference type="Pfam" id="PF00498">
    <property type="entry name" value="FHA"/>
    <property type="match status" value="1"/>
</dbReference>
<accession>A0A0N7LTA2</accession>
<dbReference type="EMBL" id="CYRX01000024">
    <property type="protein sequence ID" value="CUH60130.1"/>
    <property type="molecule type" value="Genomic_DNA"/>
</dbReference>
<name>A0A0N7LTA2_9RHOB</name>
<reference evidence="3 4" key="1">
    <citation type="submission" date="2015-09" db="EMBL/GenBank/DDBJ databases">
        <authorList>
            <consortium name="Swine Surveillance"/>
        </authorList>
    </citation>
    <scope>NUCLEOTIDE SEQUENCE [LARGE SCALE GENOMIC DNA]</scope>
    <source>
        <strain evidence="3 4">CECT 5294</strain>
    </source>
</reference>
<feature type="region of interest" description="Disordered" evidence="1">
    <location>
        <begin position="1"/>
        <end position="24"/>
    </location>
</feature>
<dbReference type="CDD" id="cd00060">
    <property type="entry name" value="FHA"/>
    <property type="match status" value="1"/>
</dbReference>
<gene>
    <name evidence="3" type="ORF">THS5294_01419</name>
</gene>